<protein>
    <recommendedName>
        <fullName evidence="2">Aminotransferase class V domain-containing protein</fullName>
    </recommendedName>
</protein>
<proteinExistence type="predicted"/>
<dbReference type="Gene3D" id="3.90.1150.10">
    <property type="entry name" value="Aspartate Aminotransferase, domain 1"/>
    <property type="match status" value="1"/>
</dbReference>
<evidence type="ECO:0000313" key="1">
    <source>
        <dbReference type="EMBL" id="SVE51268.1"/>
    </source>
</evidence>
<dbReference type="InterPro" id="IPR015424">
    <property type="entry name" value="PyrdxlP-dep_Trfase"/>
</dbReference>
<name>A0A383E5B1_9ZZZZ</name>
<dbReference type="InterPro" id="IPR015421">
    <property type="entry name" value="PyrdxlP-dep_Trfase_major"/>
</dbReference>
<evidence type="ECO:0008006" key="2">
    <source>
        <dbReference type="Google" id="ProtNLM"/>
    </source>
</evidence>
<feature type="non-terminal residue" evidence="1">
    <location>
        <position position="52"/>
    </location>
</feature>
<dbReference type="SUPFAM" id="SSF53383">
    <property type="entry name" value="PLP-dependent transferases"/>
    <property type="match status" value="1"/>
</dbReference>
<dbReference type="InterPro" id="IPR015422">
    <property type="entry name" value="PyrdxlP-dep_Trfase_small"/>
</dbReference>
<gene>
    <name evidence="1" type="ORF">METZ01_LOCUS504122</name>
</gene>
<dbReference type="Gene3D" id="3.40.640.10">
    <property type="entry name" value="Type I PLP-dependent aspartate aminotransferase-like (Major domain)"/>
    <property type="match status" value="1"/>
</dbReference>
<dbReference type="AlphaFoldDB" id="A0A383E5B1"/>
<sequence>MLSSPILLDYQSSTPCHQEVVDAMKPYWNQIFGNPSSKSNLAGISSSAALQV</sequence>
<accession>A0A383E5B1</accession>
<dbReference type="EMBL" id="UINC01222467">
    <property type="protein sequence ID" value="SVE51268.1"/>
    <property type="molecule type" value="Genomic_DNA"/>
</dbReference>
<organism evidence="1">
    <name type="scientific">marine metagenome</name>
    <dbReference type="NCBI Taxonomy" id="408172"/>
    <lineage>
        <taxon>unclassified sequences</taxon>
        <taxon>metagenomes</taxon>
        <taxon>ecological metagenomes</taxon>
    </lineage>
</organism>
<reference evidence="1" key="1">
    <citation type="submission" date="2018-05" db="EMBL/GenBank/DDBJ databases">
        <authorList>
            <person name="Lanie J.A."/>
            <person name="Ng W.-L."/>
            <person name="Kazmierczak K.M."/>
            <person name="Andrzejewski T.M."/>
            <person name="Davidsen T.M."/>
            <person name="Wayne K.J."/>
            <person name="Tettelin H."/>
            <person name="Glass J.I."/>
            <person name="Rusch D."/>
            <person name="Podicherti R."/>
            <person name="Tsui H.-C.T."/>
            <person name="Winkler M.E."/>
        </authorList>
    </citation>
    <scope>NUCLEOTIDE SEQUENCE</scope>
</reference>